<gene>
    <name evidence="1" type="ORF">VN97_g2407</name>
</gene>
<comment type="caution">
    <text evidence="1">The sequence shown here is derived from an EMBL/GenBank/DDBJ whole genome shotgun (WGS) entry which is preliminary data.</text>
</comment>
<keyword evidence="2" id="KW-1185">Reference proteome</keyword>
<evidence type="ECO:0000313" key="1">
    <source>
        <dbReference type="EMBL" id="KAJ9490845.1"/>
    </source>
</evidence>
<accession>A0AAI9XBC7</accession>
<reference evidence="1" key="1">
    <citation type="submission" date="2015-06" db="EMBL/GenBank/DDBJ databases">
        <authorList>
            <person name="Nguyen H."/>
        </authorList>
    </citation>
    <scope>NUCLEOTIDE SEQUENCE</scope>
    <source>
        <strain evidence="1">DAOM 180753</strain>
    </source>
</reference>
<proteinExistence type="predicted"/>
<dbReference type="Proteomes" id="UP001227192">
    <property type="component" value="Unassembled WGS sequence"/>
</dbReference>
<protein>
    <submittedName>
        <fullName evidence="1">Uncharacterized protein</fullName>
    </submittedName>
</protein>
<dbReference type="AlphaFoldDB" id="A0AAI9XBC7"/>
<organism evidence="1 2">
    <name type="scientific">Penicillium thymicola</name>
    <dbReference type="NCBI Taxonomy" id="293382"/>
    <lineage>
        <taxon>Eukaryota</taxon>
        <taxon>Fungi</taxon>
        <taxon>Dikarya</taxon>
        <taxon>Ascomycota</taxon>
        <taxon>Pezizomycotina</taxon>
        <taxon>Eurotiomycetes</taxon>
        <taxon>Eurotiomycetidae</taxon>
        <taxon>Eurotiales</taxon>
        <taxon>Aspergillaceae</taxon>
        <taxon>Penicillium</taxon>
    </lineage>
</organism>
<sequence>MAHHRFFVLTSHIDPSPLHSNSNSIMDKPAFHCSLWFICALAKPPYITRQVLETGFSLRSFISTQDQIAPSNNNCLAVSFPEFPP</sequence>
<reference evidence="1" key="2">
    <citation type="journal article" date="2016" name="Fungal Biol.">
        <title>Ochratoxin A production by Penicillium thymicola.</title>
        <authorList>
            <person name="Nguyen H.D.T."/>
            <person name="McMullin D.R."/>
            <person name="Ponomareva E."/>
            <person name="Riley R."/>
            <person name="Pomraning K.R."/>
            <person name="Baker S.E."/>
            <person name="Seifert K.A."/>
        </authorList>
    </citation>
    <scope>NUCLEOTIDE SEQUENCE</scope>
    <source>
        <strain evidence="1">DAOM 180753</strain>
    </source>
</reference>
<evidence type="ECO:0000313" key="2">
    <source>
        <dbReference type="Proteomes" id="UP001227192"/>
    </source>
</evidence>
<dbReference type="EMBL" id="LACB01000046">
    <property type="protein sequence ID" value="KAJ9490845.1"/>
    <property type="molecule type" value="Genomic_DNA"/>
</dbReference>
<name>A0AAI9XBC7_PENTH</name>